<evidence type="ECO:0000313" key="1">
    <source>
        <dbReference type="EMBL" id="CAG8792408.1"/>
    </source>
</evidence>
<dbReference type="EMBL" id="CAJVPY010028282">
    <property type="protein sequence ID" value="CAG8792408.1"/>
    <property type="molecule type" value="Genomic_DNA"/>
</dbReference>
<protein>
    <submittedName>
        <fullName evidence="1">23320_t:CDS:1</fullName>
    </submittedName>
</protein>
<dbReference type="Proteomes" id="UP000789405">
    <property type="component" value="Unassembled WGS sequence"/>
</dbReference>
<keyword evidence="2" id="KW-1185">Reference proteome</keyword>
<sequence>NLLVIYSDDNQVPKIKMTIVNQNILALVAIAFEGSSIIESMACYLSTW</sequence>
<feature type="non-terminal residue" evidence="1">
    <location>
        <position position="48"/>
    </location>
</feature>
<proteinExistence type="predicted"/>
<evidence type="ECO:0000313" key="2">
    <source>
        <dbReference type="Proteomes" id="UP000789405"/>
    </source>
</evidence>
<organism evidence="1 2">
    <name type="scientific">Dentiscutata erythropus</name>
    <dbReference type="NCBI Taxonomy" id="1348616"/>
    <lineage>
        <taxon>Eukaryota</taxon>
        <taxon>Fungi</taxon>
        <taxon>Fungi incertae sedis</taxon>
        <taxon>Mucoromycota</taxon>
        <taxon>Glomeromycotina</taxon>
        <taxon>Glomeromycetes</taxon>
        <taxon>Diversisporales</taxon>
        <taxon>Gigasporaceae</taxon>
        <taxon>Dentiscutata</taxon>
    </lineage>
</organism>
<gene>
    <name evidence="1" type="ORF">DERYTH_LOCUS21692</name>
</gene>
<accession>A0A9N9JQE5</accession>
<reference evidence="1" key="1">
    <citation type="submission" date="2021-06" db="EMBL/GenBank/DDBJ databases">
        <authorList>
            <person name="Kallberg Y."/>
            <person name="Tangrot J."/>
            <person name="Rosling A."/>
        </authorList>
    </citation>
    <scope>NUCLEOTIDE SEQUENCE</scope>
    <source>
        <strain evidence="1">MA453B</strain>
    </source>
</reference>
<comment type="caution">
    <text evidence="1">The sequence shown here is derived from an EMBL/GenBank/DDBJ whole genome shotgun (WGS) entry which is preliminary data.</text>
</comment>
<dbReference type="AlphaFoldDB" id="A0A9N9JQE5"/>
<name>A0A9N9JQE5_9GLOM</name>